<evidence type="ECO:0000313" key="3">
    <source>
        <dbReference type="Proteomes" id="UP001172101"/>
    </source>
</evidence>
<evidence type="ECO:0000256" key="1">
    <source>
        <dbReference type="SAM" id="MobiDB-lite"/>
    </source>
</evidence>
<sequence length="190" mass="21270">MSSMEEAIQRARAAQQNRKQDQQQEQQRIYHIKHPNQAETLQQATGVPTDAPPPAYLLDWDAPGGGSRKTALATAGEWRAALEAATARSDGSSNQWRLFVLHGLPAGHLDAVLACLDVDPAFVEAHAGRYRYRPALRRRRRAQTNETETRFAVYEYPELVQRTATMSRETTVSRRFVDLMDAPPVVATMA</sequence>
<organism evidence="2 3">
    <name type="scientific">Lasiosphaeria miniovina</name>
    <dbReference type="NCBI Taxonomy" id="1954250"/>
    <lineage>
        <taxon>Eukaryota</taxon>
        <taxon>Fungi</taxon>
        <taxon>Dikarya</taxon>
        <taxon>Ascomycota</taxon>
        <taxon>Pezizomycotina</taxon>
        <taxon>Sordariomycetes</taxon>
        <taxon>Sordariomycetidae</taxon>
        <taxon>Sordariales</taxon>
        <taxon>Lasiosphaeriaceae</taxon>
        <taxon>Lasiosphaeria</taxon>
    </lineage>
</organism>
<dbReference type="Proteomes" id="UP001172101">
    <property type="component" value="Unassembled WGS sequence"/>
</dbReference>
<gene>
    <name evidence="2" type="ORF">B0T26DRAFT_726518</name>
</gene>
<dbReference type="RefSeq" id="XP_060291522.1">
    <property type="nucleotide sequence ID" value="XM_060442826.1"/>
</dbReference>
<protein>
    <submittedName>
        <fullName evidence="2">Uncharacterized protein</fullName>
    </submittedName>
</protein>
<feature type="non-terminal residue" evidence="2">
    <location>
        <position position="190"/>
    </location>
</feature>
<proteinExistence type="predicted"/>
<dbReference type="AlphaFoldDB" id="A0AA40DNK6"/>
<reference evidence="2" key="1">
    <citation type="submission" date="2023-06" db="EMBL/GenBank/DDBJ databases">
        <title>Genome-scale phylogeny and comparative genomics of the fungal order Sordariales.</title>
        <authorList>
            <consortium name="Lawrence Berkeley National Laboratory"/>
            <person name="Hensen N."/>
            <person name="Bonometti L."/>
            <person name="Westerberg I."/>
            <person name="Brannstrom I.O."/>
            <person name="Guillou S."/>
            <person name="Cros-Aarteil S."/>
            <person name="Calhoun S."/>
            <person name="Haridas S."/>
            <person name="Kuo A."/>
            <person name="Mondo S."/>
            <person name="Pangilinan J."/>
            <person name="Riley R."/>
            <person name="LaButti K."/>
            <person name="Andreopoulos B."/>
            <person name="Lipzen A."/>
            <person name="Chen C."/>
            <person name="Yanf M."/>
            <person name="Daum C."/>
            <person name="Ng V."/>
            <person name="Clum A."/>
            <person name="Steindorff A."/>
            <person name="Ohm R."/>
            <person name="Martin F."/>
            <person name="Silar P."/>
            <person name="Natvig D."/>
            <person name="Lalanne C."/>
            <person name="Gautier V."/>
            <person name="Ament-velasquez S.L."/>
            <person name="Kruys A."/>
            <person name="Hutchinson M.I."/>
            <person name="Powell A.J."/>
            <person name="Barry K."/>
            <person name="Miller A.N."/>
            <person name="Grigoriev I.V."/>
            <person name="Debuchy R."/>
            <person name="Gladieux P."/>
            <person name="Thoren M.H."/>
            <person name="Johannesson H."/>
        </authorList>
    </citation>
    <scope>NUCLEOTIDE SEQUENCE</scope>
    <source>
        <strain evidence="2">SMH2392-1A</strain>
    </source>
</reference>
<evidence type="ECO:0000313" key="2">
    <source>
        <dbReference type="EMBL" id="KAK0706428.1"/>
    </source>
</evidence>
<name>A0AA40DNK6_9PEZI</name>
<keyword evidence="3" id="KW-1185">Reference proteome</keyword>
<dbReference type="EMBL" id="JAUIRO010000007">
    <property type="protein sequence ID" value="KAK0706428.1"/>
    <property type="molecule type" value="Genomic_DNA"/>
</dbReference>
<comment type="caution">
    <text evidence="2">The sequence shown here is derived from an EMBL/GenBank/DDBJ whole genome shotgun (WGS) entry which is preliminary data.</text>
</comment>
<feature type="compositionally biased region" description="Low complexity" evidence="1">
    <location>
        <begin position="10"/>
        <end position="27"/>
    </location>
</feature>
<accession>A0AA40DNK6</accession>
<dbReference type="GeneID" id="85326096"/>
<feature type="region of interest" description="Disordered" evidence="1">
    <location>
        <begin position="1"/>
        <end position="27"/>
    </location>
</feature>